<keyword evidence="1" id="KW-0812">Transmembrane</keyword>
<feature type="transmembrane region" description="Helical" evidence="1">
    <location>
        <begin position="138"/>
        <end position="163"/>
    </location>
</feature>
<proteinExistence type="predicted"/>
<protein>
    <submittedName>
        <fullName evidence="2">TraX protein</fullName>
    </submittedName>
</protein>
<sequence length="203" mass="23738">MEKSFDHKLNTIKWIGIITMLIDHMGYFLFPQLLWMRVIGRIAFPCFLYGIIEGTKRTKNYKKYIIRLLILGVISMPITPNTLNVIFLLALFSLSIKYKKYFIVFLLLSIPVEYGVYGMLFGWGIYWMKEYNRDQGILFSIIIQFIMGVSVQAFSLMALPLFLGNIRIKLPKVSKYFFLRVLPAASRNLNIHCDLDKSIEIEK</sequence>
<keyword evidence="1" id="KW-0472">Membrane</keyword>
<keyword evidence="1" id="KW-1133">Transmembrane helix</keyword>
<organism evidence="2 3">
    <name type="scientific">Marinilactibacillus piezotolerans</name>
    <dbReference type="NCBI Taxonomy" id="258723"/>
    <lineage>
        <taxon>Bacteria</taxon>
        <taxon>Bacillati</taxon>
        <taxon>Bacillota</taxon>
        <taxon>Bacilli</taxon>
        <taxon>Lactobacillales</taxon>
        <taxon>Carnobacteriaceae</taxon>
        <taxon>Marinilactibacillus</taxon>
    </lineage>
</organism>
<dbReference type="AlphaFoldDB" id="A0A1I3VYX7"/>
<feature type="transmembrane region" description="Helical" evidence="1">
    <location>
        <begin position="35"/>
        <end position="52"/>
    </location>
</feature>
<dbReference type="EMBL" id="FOSJ01000005">
    <property type="protein sequence ID" value="SFJ99416.1"/>
    <property type="molecule type" value="Genomic_DNA"/>
</dbReference>
<keyword evidence="3" id="KW-1185">Reference proteome</keyword>
<feature type="transmembrane region" description="Helical" evidence="1">
    <location>
        <begin position="64"/>
        <end position="96"/>
    </location>
</feature>
<gene>
    <name evidence="2" type="ORF">SAMN04488569_100544</name>
</gene>
<evidence type="ECO:0000313" key="2">
    <source>
        <dbReference type="EMBL" id="SFJ99416.1"/>
    </source>
</evidence>
<name>A0A1I3VYX7_9LACT</name>
<reference evidence="3" key="1">
    <citation type="submission" date="2016-10" db="EMBL/GenBank/DDBJ databases">
        <authorList>
            <person name="Varghese N."/>
            <person name="Submissions S."/>
        </authorList>
    </citation>
    <scope>NUCLEOTIDE SEQUENCE [LARGE SCALE GENOMIC DNA]</scope>
    <source>
        <strain evidence="3">DSM 16108</strain>
    </source>
</reference>
<feature type="transmembrane region" description="Helical" evidence="1">
    <location>
        <begin position="102"/>
        <end position="126"/>
    </location>
</feature>
<evidence type="ECO:0000313" key="3">
    <source>
        <dbReference type="Proteomes" id="UP000199589"/>
    </source>
</evidence>
<dbReference type="InterPro" id="IPR008875">
    <property type="entry name" value="TraX"/>
</dbReference>
<dbReference type="OrthoDB" id="9781069at2"/>
<evidence type="ECO:0000256" key="1">
    <source>
        <dbReference type="SAM" id="Phobius"/>
    </source>
</evidence>
<accession>A0A1I3VYX7</accession>
<dbReference type="RefSeq" id="WP_091895913.1">
    <property type="nucleotide sequence ID" value="NZ_FOSJ01000005.1"/>
</dbReference>
<dbReference type="Proteomes" id="UP000199589">
    <property type="component" value="Unassembled WGS sequence"/>
</dbReference>
<dbReference type="Pfam" id="PF05857">
    <property type="entry name" value="TraX"/>
    <property type="match status" value="1"/>
</dbReference>